<keyword evidence="1" id="KW-0145">Chemotaxis</keyword>
<evidence type="ECO:0000256" key="1">
    <source>
        <dbReference type="ARBA" id="ARBA00022500"/>
    </source>
</evidence>
<reference evidence="2 3" key="1">
    <citation type="journal article" date="2013" name="PLoS ONE">
        <title>Identification and characterization of three novel lipases belonging to families II and V from Anaerovibrio lipolyticus 5ST.</title>
        <authorList>
            <person name="Prive F."/>
            <person name="Kaderbhai N.N."/>
            <person name="Girdwood S."/>
            <person name="Worgan H.J."/>
            <person name="Pinloche E."/>
            <person name="Scollan N.D."/>
            <person name="Huws S.A."/>
            <person name="Newbold C.J."/>
        </authorList>
    </citation>
    <scope>NUCLEOTIDE SEQUENCE [LARGE SCALE GENOMIC DNA]</scope>
    <source>
        <strain evidence="2 3">5S</strain>
    </source>
</reference>
<evidence type="ECO:0000313" key="2">
    <source>
        <dbReference type="EMBL" id="KHM49369.1"/>
    </source>
</evidence>
<dbReference type="eggNOG" id="COG1406">
    <property type="taxonomic scope" value="Bacteria"/>
</dbReference>
<accession>A0A0B2JNI7</accession>
<dbReference type="EMBL" id="JSCE01000237">
    <property type="protein sequence ID" value="KHM49369.1"/>
    <property type="molecule type" value="Genomic_DNA"/>
</dbReference>
<organism evidence="2 3">
    <name type="scientific">Anaerovibrio lipolyticus</name>
    <dbReference type="NCBI Taxonomy" id="82374"/>
    <lineage>
        <taxon>Bacteria</taxon>
        <taxon>Bacillati</taxon>
        <taxon>Bacillota</taxon>
        <taxon>Negativicutes</taxon>
        <taxon>Selenomonadales</taxon>
        <taxon>Selenomonadaceae</taxon>
        <taxon>Anaerovibrio</taxon>
    </lineage>
</organism>
<dbReference type="Gene3D" id="3.40.1550.10">
    <property type="entry name" value="CheC-like"/>
    <property type="match status" value="1"/>
</dbReference>
<evidence type="ECO:0000313" key="3">
    <source>
        <dbReference type="Proteomes" id="UP000030993"/>
    </source>
</evidence>
<dbReference type="Proteomes" id="UP000030993">
    <property type="component" value="Unassembled WGS sequence"/>
</dbReference>
<dbReference type="AlphaFoldDB" id="A0A0B2JNI7"/>
<dbReference type="InterPro" id="IPR028976">
    <property type="entry name" value="CheC-like_sf"/>
</dbReference>
<keyword evidence="3" id="KW-1185">Reference proteome</keyword>
<evidence type="ECO:0008006" key="4">
    <source>
        <dbReference type="Google" id="ProtNLM"/>
    </source>
</evidence>
<comment type="caution">
    <text evidence="2">The sequence shown here is derived from an EMBL/GenBank/DDBJ whole genome shotgun (WGS) entry which is preliminary data.</text>
</comment>
<dbReference type="RefSeq" id="WP_152605388.1">
    <property type="nucleotide sequence ID" value="NZ_JSCE01000237.1"/>
</dbReference>
<gene>
    <name evidence="2" type="ORF">NZ47_12795</name>
</gene>
<sequence length="282" mass="31005">MGNRYFSQYLLNTGVLESSNIGYVMPKSAHAVPQLHVLAVQKGLLSDAQIDELAGSDDAAKTIVEKAFLSADQVASLQDESPDRAARMAQVLLDEKLADIKTLNHCFRESDPEDVHPVADAVKRIVRSYDGLNPVDEAYGKYAEMFVGALQRFMDTDAVVLTEPAEPVFEDSLIVSQSMGGALSVSAAILTNEDSFLEMANRYSGERFENIDELAEDSLTEFVNVINGLYIVEQSGQDVDMDLDMPRIGRNSCPMASSLVAMRIATDFGSFVLYLAEDEFMY</sequence>
<dbReference type="STRING" id="82374.NZ47_12795"/>
<protein>
    <recommendedName>
        <fullName evidence="4">Chemotaxis phosphatase CheX-like domain-containing protein</fullName>
    </recommendedName>
</protein>
<dbReference type="GO" id="GO:0006935">
    <property type="term" value="P:chemotaxis"/>
    <property type="evidence" value="ECO:0007669"/>
    <property type="project" value="UniProtKB-KW"/>
</dbReference>
<dbReference type="SUPFAM" id="SSF103039">
    <property type="entry name" value="CheC-like"/>
    <property type="match status" value="1"/>
</dbReference>
<name>A0A0B2JNI7_9FIRM</name>
<proteinExistence type="predicted"/>